<evidence type="ECO:0000313" key="2">
    <source>
        <dbReference type="Proteomes" id="UP001247805"/>
    </source>
</evidence>
<name>A0ABU3SWV2_9ALTE</name>
<proteinExistence type="predicted"/>
<sequence>MAAEFDNLPALFEQLTPEARIDAICKLSKYVLPTLASVSSGVIMRQEKPETDMFIIPGL</sequence>
<gene>
    <name evidence="1" type="ORF">RS130_11610</name>
</gene>
<dbReference type="RefSeq" id="WP_316026092.1">
    <property type="nucleotide sequence ID" value="NZ_JAWDIO010000002.1"/>
</dbReference>
<organism evidence="1 2">
    <name type="scientific">Paraglaciecola aquimarina</name>
    <dbReference type="NCBI Taxonomy" id="1235557"/>
    <lineage>
        <taxon>Bacteria</taxon>
        <taxon>Pseudomonadati</taxon>
        <taxon>Pseudomonadota</taxon>
        <taxon>Gammaproteobacteria</taxon>
        <taxon>Alteromonadales</taxon>
        <taxon>Alteromonadaceae</taxon>
        <taxon>Paraglaciecola</taxon>
    </lineage>
</organism>
<evidence type="ECO:0000313" key="1">
    <source>
        <dbReference type="EMBL" id="MDU0354496.1"/>
    </source>
</evidence>
<reference evidence="1 2" key="1">
    <citation type="submission" date="2023-10" db="EMBL/GenBank/DDBJ databases">
        <title>Glaciecola aquimarina strain GGW-M5 nov., isolated from a coastal seawater.</title>
        <authorList>
            <person name="Bayburt H."/>
            <person name="Kim J.M."/>
            <person name="Choi B.J."/>
            <person name="Jeon C.O."/>
        </authorList>
    </citation>
    <scope>NUCLEOTIDE SEQUENCE [LARGE SCALE GENOMIC DNA]</scope>
    <source>
        <strain evidence="1 2">KCTC 32108</strain>
    </source>
</reference>
<accession>A0ABU3SWV2</accession>
<keyword evidence="2" id="KW-1185">Reference proteome</keyword>
<comment type="caution">
    <text evidence="1">The sequence shown here is derived from an EMBL/GenBank/DDBJ whole genome shotgun (WGS) entry which is preliminary data.</text>
</comment>
<evidence type="ECO:0008006" key="3">
    <source>
        <dbReference type="Google" id="ProtNLM"/>
    </source>
</evidence>
<dbReference type="Proteomes" id="UP001247805">
    <property type="component" value="Unassembled WGS sequence"/>
</dbReference>
<dbReference type="EMBL" id="JAWDIO010000002">
    <property type="protein sequence ID" value="MDU0354496.1"/>
    <property type="molecule type" value="Genomic_DNA"/>
</dbReference>
<protein>
    <recommendedName>
        <fullName evidence="3">Crp/Fnr family transcriptional regulator</fullName>
    </recommendedName>
</protein>